<evidence type="ECO:0000313" key="13">
    <source>
        <dbReference type="EMBL" id="VFJ66327.1"/>
    </source>
</evidence>
<sequence>MRSSIRFGPQYAFRDPTLTRLIRLGFTYLTPRQALAARQGKTGNVLLEDILREQLDRINRVPYRGAEYPFTENNIRSAIEQLKGIRSEGLLRTNELVYEKLTLGLSLEQSFGGYTGSFSLRYIDWKDWTRNVFHVTTRFPVTGSGDGGTLFPDIVLFVNGIPFVVIQCASPGTPIGQVIAESIRNQQNSYSSSASGQVLFSEDSPASDTPDPGDSSPNIFSCVQFVLATNGTALCYGAVGAPLRFWSTWRESAGKTGIKEALAGIRDKAGSSPLPAHPGKKPGRSKPPKEESGEKAIQGLCRPKRLLELVYRFSVFDNGVRKMARYPQYFAIRRILPRIRTLDTNGRRRGGIVWHTQGSGKSLTMVMLARSLAEEPGMTNPRIVLVTDRRDLDEQIKDTFAACDMAPQRARTGRDLLELVSRKKAGIITTLVHKFDKALNIRAYRDDSIDIFMLIDESHRTQFGAFATRMRQMFPNACYLGFTGTPLMQKEKNNFEKFGGLIHRYTISQAIRDKAIVPLLYEGRHVEMRPDEAALDAWFEEHTRGLSETEKAAWKKKHARSGWLNRAGGVIYARALDISRHFRTHYRGSGLKGQLVAPSRAAALAYHRHLTDIGLVSSAVIISSPNGNGSIRRETAEIESPTRHHPGEMGIKRHGSREEYNKRLINRFKHTDDPEILIVVDKLQTGFDAPCNAVLYLTRPLRGHALLQTIARVNRIHEDNRGHAKAFGLIVDYAGILGEFDKALTRYSAFDGFDDEDLDLVLVSRQKALDNLPRQHAALRELFLNPLGQLRNDEEITRHLSRDEMLRAVFRERLSEFGRTLDIALANDTFLAGTLSGEWHRYRSDYQRFQKLKTTIGHSDQEPRIEKMPSTCIRAQEAIQLTNPIHLLPTHTFYGGPLDEMVGTTSWDMPYEPPTLATQANVIATLTRRTLAEHQELDPAFYDKFSKLIEQVMDDFKARRLSDIEYLRRMTKIRHWVGERKPSDVPVSLKGNENAIALYRVLKPYFAIPVLEAINDASTHAIRSHDITAASEAAITIDNIFRRHWKVRFWDDEDTVKQVMNDIDDYLYDEVRETRGIELSTSRMDEIIDKVMATVRNRNTGCGK</sequence>
<comment type="function">
    <text evidence="10">Subunit R is required for both nuclease and ATPase activities, but not for modification.</text>
</comment>
<keyword evidence="6" id="KW-0255">Endonuclease</keyword>
<keyword evidence="7 10" id="KW-0378">Hydrolase</keyword>
<dbReference type="PANTHER" id="PTHR30195:SF15">
    <property type="entry name" value="TYPE I RESTRICTION ENZYME HINDI ENDONUCLEASE SUBUNIT"/>
    <property type="match status" value="1"/>
</dbReference>
<keyword evidence="5 10" id="KW-0680">Restriction system</keyword>
<feature type="region of interest" description="Disordered" evidence="11">
    <location>
        <begin position="268"/>
        <end position="296"/>
    </location>
</feature>
<evidence type="ECO:0000256" key="8">
    <source>
        <dbReference type="ARBA" id="ARBA00022840"/>
    </source>
</evidence>
<evidence type="ECO:0000256" key="5">
    <source>
        <dbReference type="ARBA" id="ARBA00022747"/>
    </source>
</evidence>
<dbReference type="Pfam" id="PF04313">
    <property type="entry name" value="HSDR_N"/>
    <property type="match status" value="1"/>
</dbReference>
<dbReference type="CDD" id="cd18030">
    <property type="entry name" value="DEXHc_RE_I_HsdR"/>
    <property type="match status" value="1"/>
</dbReference>
<dbReference type="InterPro" id="IPR055180">
    <property type="entry name" value="HsdR_RecA-like_helicase_dom_2"/>
</dbReference>
<evidence type="ECO:0000256" key="10">
    <source>
        <dbReference type="RuleBase" id="RU364115"/>
    </source>
</evidence>
<evidence type="ECO:0000256" key="7">
    <source>
        <dbReference type="ARBA" id="ARBA00022801"/>
    </source>
</evidence>
<dbReference type="Pfam" id="PF18766">
    <property type="entry name" value="SWI2_SNF2"/>
    <property type="match status" value="1"/>
</dbReference>
<comment type="subunit">
    <text evidence="10">The type I restriction/modification system is composed of three polypeptides R, M and S.</text>
</comment>
<dbReference type="Gene3D" id="3.40.50.300">
    <property type="entry name" value="P-loop containing nucleotide triphosphate hydrolases"/>
    <property type="match status" value="2"/>
</dbReference>
<dbReference type="AlphaFoldDB" id="A0A450TGK4"/>
<evidence type="ECO:0000256" key="4">
    <source>
        <dbReference type="ARBA" id="ARBA00022741"/>
    </source>
</evidence>
<feature type="domain" description="Helicase ATP-binding" evidence="12">
    <location>
        <begin position="342"/>
        <end position="504"/>
    </location>
</feature>
<dbReference type="Pfam" id="PF22679">
    <property type="entry name" value="T1R_D3-like"/>
    <property type="match status" value="1"/>
</dbReference>
<gene>
    <name evidence="13" type="ORF">BECKDK2373B_GA0170837_11661</name>
</gene>
<evidence type="ECO:0000256" key="9">
    <source>
        <dbReference type="ARBA" id="ARBA00023125"/>
    </source>
</evidence>
<dbReference type="Gene3D" id="3.90.1570.50">
    <property type="match status" value="1"/>
</dbReference>
<dbReference type="InterPro" id="IPR040980">
    <property type="entry name" value="SWI2_SNF2"/>
</dbReference>
<comment type="catalytic activity">
    <reaction evidence="1 10">
        <text>Endonucleolytic cleavage of DNA to give random double-stranded fragments with terminal 5'-phosphates, ATP is simultaneously hydrolyzed.</text>
        <dbReference type="EC" id="3.1.21.3"/>
    </reaction>
</comment>
<protein>
    <recommendedName>
        <fullName evidence="10">Type I restriction enzyme endonuclease subunit</fullName>
        <shortName evidence="10">R protein</shortName>
        <ecNumber evidence="10">3.1.21.3</ecNumber>
    </recommendedName>
</protein>
<evidence type="ECO:0000256" key="3">
    <source>
        <dbReference type="ARBA" id="ARBA00022722"/>
    </source>
</evidence>
<proteinExistence type="inferred from homology"/>
<evidence type="ECO:0000256" key="6">
    <source>
        <dbReference type="ARBA" id="ARBA00022759"/>
    </source>
</evidence>
<accession>A0A450TGK4</accession>
<dbReference type="PROSITE" id="PS51192">
    <property type="entry name" value="HELICASE_ATP_BIND_1"/>
    <property type="match status" value="1"/>
</dbReference>
<name>A0A450TGK4_9GAMM</name>
<dbReference type="CDD" id="cd18800">
    <property type="entry name" value="SF2_C_EcoR124I-like"/>
    <property type="match status" value="1"/>
</dbReference>
<dbReference type="InterPro" id="IPR004473">
    <property type="entry name" value="Restrct_endonuc_typeI_HsdR"/>
</dbReference>
<dbReference type="SUPFAM" id="SSF52540">
    <property type="entry name" value="P-loop containing nucleoside triphosphate hydrolases"/>
    <property type="match status" value="2"/>
</dbReference>
<organism evidence="13">
    <name type="scientific">Candidatus Kentrum sp. DK</name>
    <dbReference type="NCBI Taxonomy" id="2126562"/>
    <lineage>
        <taxon>Bacteria</taxon>
        <taxon>Pseudomonadati</taxon>
        <taxon>Pseudomonadota</taxon>
        <taxon>Gammaproteobacteria</taxon>
        <taxon>Candidatus Kentrum</taxon>
    </lineage>
</organism>
<evidence type="ECO:0000259" key="12">
    <source>
        <dbReference type="PROSITE" id="PS51192"/>
    </source>
</evidence>
<evidence type="ECO:0000256" key="1">
    <source>
        <dbReference type="ARBA" id="ARBA00000851"/>
    </source>
</evidence>
<keyword evidence="3" id="KW-0540">Nuclease</keyword>
<dbReference type="InterPro" id="IPR014001">
    <property type="entry name" value="Helicase_ATP-bd"/>
</dbReference>
<comment type="similarity">
    <text evidence="2 10">Belongs to the HsdR family.</text>
</comment>
<dbReference type="InterPro" id="IPR007409">
    <property type="entry name" value="Restrct_endonuc_type1_HsdR_N"/>
</dbReference>
<evidence type="ECO:0000256" key="11">
    <source>
        <dbReference type="SAM" id="MobiDB-lite"/>
    </source>
</evidence>
<reference evidence="13" key="1">
    <citation type="submission" date="2019-02" db="EMBL/GenBank/DDBJ databases">
        <authorList>
            <person name="Gruber-Vodicka R. H."/>
            <person name="Seah K. B. B."/>
        </authorList>
    </citation>
    <scope>NUCLEOTIDE SEQUENCE</scope>
    <source>
        <strain evidence="13">BECK_DK47</strain>
    </source>
</reference>
<dbReference type="GO" id="GO:0005524">
    <property type="term" value="F:ATP binding"/>
    <property type="evidence" value="ECO:0007669"/>
    <property type="project" value="UniProtKB-KW"/>
</dbReference>
<dbReference type="SMART" id="SM00487">
    <property type="entry name" value="DEXDc"/>
    <property type="match status" value="1"/>
</dbReference>
<dbReference type="EC" id="3.1.21.3" evidence="10"/>
<keyword evidence="4 10" id="KW-0547">Nucleotide-binding</keyword>
<keyword evidence="9 10" id="KW-0238">DNA-binding</keyword>
<keyword evidence="8 10" id="KW-0067">ATP-binding</keyword>
<evidence type="ECO:0000256" key="2">
    <source>
        <dbReference type="ARBA" id="ARBA00008598"/>
    </source>
</evidence>
<dbReference type="EMBL" id="CAADEX010000166">
    <property type="protein sequence ID" value="VFJ66327.1"/>
    <property type="molecule type" value="Genomic_DNA"/>
</dbReference>
<dbReference type="PANTHER" id="PTHR30195">
    <property type="entry name" value="TYPE I SITE-SPECIFIC DEOXYRIBONUCLEASE PROTEIN SUBUNIT M AND R"/>
    <property type="match status" value="1"/>
</dbReference>
<dbReference type="GO" id="GO:0003677">
    <property type="term" value="F:DNA binding"/>
    <property type="evidence" value="ECO:0007669"/>
    <property type="project" value="UniProtKB-KW"/>
</dbReference>
<dbReference type="GO" id="GO:0009307">
    <property type="term" value="P:DNA restriction-modification system"/>
    <property type="evidence" value="ECO:0007669"/>
    <property type="project" value="UniProtKB-KW"/>
</dbReference>
<dbReference type="GO" id="GO:0009035">
    <property type="term" value="F:type I site-specific deoxyribonuclease activity"/>
    <property type="evidence" value="ECO:0007669"/>
    <property type="project" value="UniProtKB-EC"/>
</dbReference>
<dbReference type="NCBIfam" id="TIGR00348">
    <property type="entry name" value="hsdR"/>
    <property type="match status" value="1"/>
</dbReference>
<dbReference type="InterPro" id="IPR051268">
    <property type="entry name" value="Type-I_R_enzyme_R_subunit"/>
</dbReference>
<dbReference type="CDD" id="cd22332">
    <property type="entry name" value="HsdR_N"/>
    <property type="match status" value="1"/>
</dbReference>
<dbReference type="InterPro" id="IPR027417">
    <property type="entry name" value="P-loop_NTPase"/>
</dbReference>